<feature type="compositionally biased region" description="Polar residues" evidence="1">
    <location>
        <begin position="32"/>
        <end position="52"/>
    </location>
</feature>
<gene>
    <name evidence="3" type="primary">LOC114348983</name>
</gene>
<evidence type="ECO:0000256" key="2">
    <source>
        <dbReference type="SAM" id="SignalP"/>
    </source>
</evidence>
<sequence>MNHAISIVLVALCACLLASPVPEYSTGVKNAAQSGSNNIINTNTKQQPSLESNNTDGDDDGEDMETADMIIFRPLFVYRKRTAQKYRVNTVNRRNDRPQYGYGYYG</sequence>
<dbReference type="AlphaFoldDB" id="A0A6P7H998"/>
<proteinExistence type="predicted"/>
<reference evidence="3" key="1">
    <citation type="submission" date="2025-08" db="UniProtKB">
        <authorList>
            <consortium name="RefSeq"/>
        </authorList>
    </citation>
    <scope>IDENTIFICATION</scope>
</reference>
<name>A0A6P7H998_DIAVI</name>
<dbReference type="RefSeq" id="XP_028155222.1">
    <property type="nucleotide sequence ID" value="XM_028299421.1"/>
</dbReference>
<feature type="chain" id="PRO_5028395806" evidence="2">
    <location>
        <begin position="19"/>
        <end position="106"/>
    </location>
</feature>
<keyword evidence="2" id="KW-0732">Signal</keyword>
<protein>
    <submittedName>
        <fullName evidence="3">Uncharacterized protein LOC114348983</fullName>
    </submittedName>
</protein>
<dbReference type="InParanoid" id="A0A6P7H998"/>
<organism evidence="3">
    <name type="scientific">Diabrotica virgifera virgifera</name>
    <name type="common">western corn rootworm</name>
    <dbReference type="NCBI Taxonomy" id="50390"/>
    <lineage>
        <taxon>Eukaryota</taxon>
        <taxon>Metazoa</taxon>
        <taxon>Ecdysozoa</taxon>
        <taxon>Arthropoda</taxon>
        <taxon>Hexapoda</taxon>
        <taxon>Insecta</taxon>
        <taxon>Pterygota</taxon>
        <taxon>Neoptera</taxon>
        <taxon>Endopterygota</taxon>
        <taxon>Coleoptera</taxon>
        <taxon>Polyphaga</taxon>
        <taxon>Cucujiformia</taxon>
        <taxon>Chrysomeloidea</taxon>
        <taxon>Chrysomelidae</taxon>
        <taxon>Galerucinae</taxon>
        <taxon>Diabroticina</taxon>
        <taxon>Diabroticites</taxon>
        <taxon>Diabrotica</taxon>
    </lineage>
</organism>
<evidence type="ECO:0000313" key="3">
    <source>
        <dbReference type="RefSeq" id="XP_028155222.1"/>
    </source>
</evidence>
<accession>A0A6P7H998</accession>
<feature type="region of interest" description="Disordered" evidence="1">
    <location>
        <begin position="32"/>
        <end position="63"/>
    </location>
</feature>
<evidence type="ECO:0000256" key="1">
    <source>
        <dbReference type="SAM" id="MobiDB-lite"/>
    </source>
</evidence>
<feature type="signal peptide" evidence="2">
    <location>
        <begin position="1"/>
        <end position="18"/>
    </location>
</feature>